<reference evidence="17 18" key="1">
    <citation type="submission" date="2023-07" db="EMBL/GenBank/DDBJ databases">
        <title>Genomic Encyclopedia of Type Strains, Phase IV (KMG-IV): sequencing the most valuable type-strain genomes for metagenomic binning, comparative biology and taxonomic classification.</title>
        <authorList>
            <person name="Goeker M."/>
        </authorList>
    </citation>
    <scope>NUCLEOTIDE SEQUENCE [LARGE SCALE GENOMIC DNA]</scope>
    <source>
        <strain evidence="17 18">DSM 16980</strain>
    </source>
</reference>
<dbReference type="Proteomes" id="UP001239167">
    <property type="component" value="Unassembled WGS sequence"/>
</dbReference>
<dbReference type="PROSITE" id="PS50109">
    <property type="entry name" value="HIS_KIN"/>
    <property type="match status" value="1"/>
</dbReference>
<evidence type="ECO:0000256" key="7">
    <source>
        <dbReference type="ARBA" id="ARBA00022692"/>
    </source>
</evidence>
<dbReference type="InterPro" id="IPR004358">
    <property type="entry name" value="Sig_transdc_His_kin-like_C"/>
</dbReference>
<evidence type="ECO:0000256" key="4">
    <source>
        <dbReference type="ARBA" id="ARBA00022475"/>
    </source>
</evidence>
<dbReference type="Pfam" id="PF02518">
    <property type="entry name" value="HATPase_c"/>
    <property type="match status" value="1"/>
</dbReference>
<dbReference type="InterPro" id="IPR029151">
    <property type="entry name" value="Sensor-like_sf"/>
</dbReference>
<dbReference type="InterPro" id="IPR013767">
    <property type="entry name" value="PAS_fold"/>
</dbReference>
<evidence type="ECO:0000256" key="11">
    <source>
        <dbReference type="ARBA" id="ARBA00022989"/>
    </source>
</evidence>
<gene>
    <name evidence="17" type="ORF">J2S01_002911</name>
</gene>
<dbReference type="SMART" id="SM00091">
    <property type="entry name" value="PAS"/>
    <property type="match status" value="1"/>
</dbReference>
<dbReference type="EC" id="2.7.13.3" evidence="3"/>
<dbReference type="Pfam" id="PF17203">
    <property type="entry name" value="sCache_3_2"/>
    <property type="match status" value="1"/>
</dbReference>
<evidence type="ECO:0000256" key="6">
    <source>
        <dbReference type="ARBA" id="ARBA00022679"/>
    </source>
</evidence>
<evidence type="ECO:0000256" key="12">
    <source>
        <dbReference type="ARBA" id="ARBA00023012"/>
    </source>
</evidence>
<comment type="subcellular location">
    <subcellularLocation>
        <location evidence="2">Cell membrane</location>
        <topology evidence="2">Multi-pass membrane protein</topology>
    </subcellularLocation>
</comment>
<organism evidence="17 18">
    <name type="scientific">Pectinatus haikarae</name>
    <dbReference type="NCBI Taxonomy" id="349096"/>
    <lineage>
        <taxon>Bacteria</taxon>
        <taxon>Bacillati</taxon>
        <taxon>Bacillota</taxon>
        <taxon>Negativicutes</taxon>
        <taxon>Selenomonadales</taxon>
        <taxon>Selenomonadaceae</taxon>
        <taxon>Pectinatus</taxon>
    </lineage>
</organism>
<evidence type="ECO:0000256" key="2">
    <source>
        <dbReference type="ARBA" id="ARBA00004651"/>
    </source>
</evidence>
<dbReference type="Gene3D" id="1.10.287.130">
    <property type="match status" value="1"/>
</dbReference>
<dbReference type="InterPro" id="IPR005467">
    <property type="entry name" value="His_kinase_dom"/>
</dbReference>
<dbReference type="PANTHER" id="PTHR43547">
    <property type="entry name" value="TWO-COMPONENT HISTIDINE KINASE"/>
    <property type="match status" value="1"/>
</dbReference>
<keyword evidence="7 14" id="KW-0812">Transmembrane</keyword>
<sequence length="536" mass="59612">MRKRKSLMSLQMTIAVFACMIVAAALMFTDLMIGNNLSERAENDAKEESLEIARVVANTPLIIAALNGSEDQNDIQPFIEKILQVSNVRFITVLDMHRIRKSHPNREMINTYYEENDIAPSLEGKETVSVNKGSLGTSLRVFVPVFTADQRQVGAVMVGIMIEHVQEEIANSRAGIYAGVGVGMLVGILGSLVLARKIKKILFGLEPEEIAKLYEERSAMLHSVREGILAVDKDSYVTMVNDEALRLFGQAGIYGEPEGLKVDEYIPNTRLQNVLDTGNAELDQEQDINGIIILTNRVPVIVNNQIVGAIATFRDKTEMKNMAEKIIGVSIYAEALRAQTHEFMNKLHVIQGMVCMKYYDQLSHYINEVAKNYQSEVGAVIRKIRDPVLAGFIFGKLSMARAAGVTMTIKQDSFLPEAAEDEAVHELITIIGNLLNNALEALKDSSIKEIKLGIFWENDILTVEINDTGPGIEKERQADIFLRGYSTKGLERGMGLFLVKQNLERLGGQIAVISEKGNGTLFRVIVPYWSKEENFD</sequence>
<dbReference type="InterPro" id="IPR036890">
    <property type="entry name" value="HATPase_C_sf"/>
</dbReference>
<dbReference type="PANTHER" id="PTHR43547:SF10">
    <property type="entry name" value="SENSOR HISTIDINE KINASE DCUS"/>
    <property type="match status" value="1"/>
</dbReference>
<name>A0ABT9YCC4_9FIRM</name>
<dbReference type="Gene3D" id="3.30.450.20">
    <property type="entry name" value="PAS domain"/>
    <property type="match status" value="2"/>
</dbReference>
<keyword evidence="4" id="KW-1003">Cell membrane</keyword>
<feature type="transmembrane region" description="Helical" evidence="14">
    <location>
        <begin position="12"/>
        <end position="33"/>
    </location>
</feature>
<dbReference type="SUPFAM" id="SSF55890">
    <property type="entry name" value="Sporulation response regulatory protein Spo0B"/>
    <property type="match status" value="1"/>
</dbReference>
<dbReference type="InterPro" id="IPR000014">
    <property type="entry name" value="PAS"/>
</dbReference>
<dbReference type="SMART" id="SM00387">
    <property type="entry name" value="HATPase_c"/>
    <property type="match status" value="1"/>
</dbReference>
<keyword evidence="5" id="KW-0597">Phosphoprotein</keyword>
<evidence type="ECO:0000256" key="8">
    <source>
        <dbReference type="ARBA" id="ARBA00022741"/>
    </source>
</evidence>
<evidence type="ECO:0000256" key="9">
    <source>
        <dbReference type="ARBA" id="ARBA00022777"/>
    </source>
</evidence>
<dbReference type="SUPFAM" id="SSF55785">
    <property type="entry name" value="PYP-like sensor domain (PAS domain)"/>
    <property type="match status" value="1"/>
</dbReference>
<evidence type="ECO:0000313" key="17">
    <source>
        <dbReference type="EMBL" id="MDQ0205171.1"/>
    </source>
</evidence>
<dbReference type="NCBIfam" id="NF008298">
    <property type="entry name" value="PRK11086.1"/>
    <property type="match status" value="1"/>
</dbReference>
<dbReference type="PRINTS" id="PR00344">
    <property type="entry name" value="BCTRLSENSOR"/>
</dbReference>
<evidence type="ECO:0000256" key="1">
    <source>
        <dbReference type="ARBA" id="ARBA00000085"/>
    </source>
</evidence>
<evidence type="ECO:0000256" key="3">
    <source>
        <dbReference type="ARBA" id="ARBA00012438"/>
    </source>
</evidence>
<dbReference type="RefSeq" id="WP_307225384.1">
    <property type="nucleotide sequence ID" value="NZ_CP116940.1"/>
</dbReference>
<keyword evidence="18" id="KW-1185">Reference proteome</keyword>
<evidence type="ECO:0000256" key="10">
    <source>
        <dbReference type="ARBA" id="ARBA00022840"/>
    </source>
</evidence>
<dbReference type="SUPFAM" id="SSF55874">
    <property type="entry name" value="ATPase domain of HSP90 chaperone/DNA topoisomerase II/histidine kinase"/>
    <property type="match status" value="1"/>
</dbReference>
<evidence type="ECO:0000256" key="14">
    <source>
        <dbReference type="SAM" id="Phobius"/>
    </source>
</evidence>
<evidence type="ECO:0000256" key="13">
    <source>
        <dbReference type="ARBA" id="ARBA00023136"/>
    </source>
</evidence>
<dbReference type="GO" id="GO:0004673">
    <property type="term" value="F:protein histidine kinase activity"/>
    <property type="evidence" value="ECO:0007669"/>
    <property type="project" value="UniProtKB-EC"/>
</dbReference>
<dbReference type="InterPro" id="IPR033463">
    <property type="entry name" value="sCache_3"/>
</dbReference>
<keyword evidence="11 14" id="KW-1133">Transmembrane helix</keyword>
<comment type="catalytic activity">
    <reaction evidence="1">
        <text>ATP + protein L-histidine = ADP + protein N-phospho-L-histidine.</text>
        <dbReference type="EC" id="2.7.13.3"/>
    </reaction>
</comment>
<comment type="caution">
    <text evidence="17">The sequence shown here is derived from an EMBL/GenBank/DDBJ whole genome shotgun (WGS) entry which is preliminary data.</text>
</comment>
<keyword evidence="9 17" id="KW-0418">Kinase</keyword>
<dbReference type="Pfam" id="PF00989">
    <property type="entry name" value="PAS"/>
    <property type="match status" value="1"/>
</dbReference>
<keyword evidence="10" id="KW-0067">ATP-binding</keyword>
<dbReference type="EMBL" id="JAUSUE010000032">
    <property type="protein sequence ID" value="MDQ0205171.1"/>
    <property type="molecule type" value="Genomic_DNA"/>
</dbReference>
<dbReference type="InterPro" id="IPR016120">
    <property type="entry name" value="Sig_transdc_His_kin_SpoOB"/>
</dbReference>
<proteinExistence type="predicted"/>
<dbReference type="InterPro" id="IPR035965">
    <property type="entry name" value="PAS-like_dom_sf"/>
</dbReference>
<feature type="domain" description="PAS" evidence="16">
    <location>
        <begin position="213"/>
        <end position="249"/>
    </location>
</feature>
<dbReference type="InterPro" id="IPR039506">
    <property type="entry name" value="SPOB_a"/>
</dbReference>
<dbReference type="PROSITE" id="PS51257">
    <property type="entry name" value="PROKAR_LIPOPROTEIN"/>
    <property type="match status" value="1"/>
</dbReference>
<dbReference type="InterPro" id="IPR003594">
    <property type="entry name" value="HATPase_dom"/>
</dbReference>
<feature type="domain" description="Histidine kinase" evidence="15">
    <location>
        <begin position="426"/>
        <end position="530"/>
    </location>
</feature>
<protein>
    <recommendedName>
        <fullName evidence="3">histidine kinase</fullName>
        <ecNumber evidence="3">2.7.13.3</ecNumber>
    </recommendedName>
</protein>
<keyword evidence="13 14" id="KW-0472">Membrane</keyword>
<evidence type="ECO:0000259" key="15">
    <source>
        <dbReference type="PROSITE" id="PS50109"/>
    </source>
</evidence>
<keyword evidence="6 17" id="KW-0808">Transferase</keyword>
<dbReference type="Pfam" id="PF14689">
    <property type="entry name" value="SPOB_a"/>
    <property type="match status" value="1"/>
</dbReference>
<evidence type="ECO:0000259" key="16">
    <source>
        <dbReference type="PROSITE" id="PS50112"/>
    </source>
</evidence>
<evidence type="ECO:0000313" key="18">
    <source>
        <dbReference type="Proteomes" id="UP001239167"/>
    </source>
</evidence>
<keyword evidence="12" id="KW-0902">Two-component regulatory system</keyword>
<keyword evidence="8" id="KW-0547">Nucleotide-binding</keyword>
<dbReference type="Gene3D" id="3.30.565.10">
    <property type="entry name" value="Histidine kinase-like ATPase, C-terminal domain"/>
    <property type="match status" value="1"/>
</dbReference>
<evidence type="ECO:0000256" key="5">
    <source>
        <dbReference type="ARBA" id="ARBA00022553"/>
    </source>
</evidence>
<accession>A0ABT9YCC4</accession>
<dbReference type="SUPFAM" id="SSF103190">
    <property type="entry name" value="Sensory domain-like"/>
    <property type="match status" value="1"/>
</dbReference>
<dbReference type="PROSITE" id="PS50112">
    <property type="entry name" value="PAS"/>
    <property type="match status" value="1"/>
</dbReference>